<sequence>MNNYVISLISATERREHVTKEFGKHTIPFQFFDAITPNDLNRPDILELLPNIHQAKLSSGEKGCLLSHLALWKKCIDENLPYINIFEDDILLGENAKEFLFQDEWFFKRFDLKKNFILRFETFLMPVKNETTDIFPYKDREFKILKEVHFGTAGYTIANQTAKFLLEKVRNALDDKLAAIDELIFDHFLNELPIYQISPAICVQEMEFNKEKCYLYSQIQEERKKIRESLTPKVERNLMEKIFRELQRPFKKEKAKKLAKIREKYIILFK</sequence>
<accession>A0A1V3I6F0</accession>
<comment type="caution">
    <text evidence="2">The sequence shown here is derived from an EMBL/GenBank/DDBJ whole genome shotgun (WGS) entry which is preliminary data.</text>
</comment>
<dbReference type="InterPro" id="IPR002654">
    <property type="entry name" value="Glyco_trans_25"/>
</dbReference>
<evidence type="ECO:0000259" key="1">
    <source>
        <dbReference type="Pfam" id="PF01755"/>
    </source>
</evidence>
<dbReference type="EMBL" id="MLHG01000135">
    <property type="protein sequence ID" value="OOF35558.1"/>
    <property type="molecule type" value="Genomic_DNA"/>
</dbReference>
<dbReference type="Pfam" id="PF01755">
    <property type="entry name" value="Glyco_transf_25"/>
    <property type="match status" value="1"/>
</dbReference>
<proteinExistence type="predicted"/>
<dbReference type="RefSeq" id="WP_077495088.1">
    <property type="nucleotide sequence ID" value="NZ_MLHG01000135.1"/>
</dbReference>
<organism evidence="2 3">
    <name type="scientific">Rodentibacter mrazii</name>
    <dbReference type="NCBI Taxonomy" id="1908257"/>
    <lineage>
        <taxon>Bacteria</taxon>
        <taxon>Pseudomonadati</taxon>
        <taxon>Pseudomonadota</taxon>
        <taxon>Gammaproteobacteria</taxon>
        <taxon>Pasteurellales</taxon>
        <taxon>Pasteurellaceae</taxon>
        <taxon>Rodentibacter</taxon>
    </lineage>
</organism>
<evidence type="ECO:0000313" key="2">
    <source>
        <dbReference type="EMBL" id="OOF35558.1"/>
    </source>
</evidence>
<reference evidence="2 3" key="1">
    <citation type="submission" date="2016-10" db="EMBL/GenBank/DDBJ databases">
        <title>Rodentibacter gen. nov. and new species.</title>
        <authorList>
            <person name="Christensen H."/>
        </authorList>
    </citation>
    <scope>NUCLEOTIDE SEQUENCE [LARGE SCALE GENOMIC DNA]</scope>
    <source>
        <strain evidence="2 3">Ppn418</strain>
    </source>
</reference>
<dbReference type="Proteomes" id="UP000189426">
    <property type="component" value="Unassembled WGS sequence"/>
</dbReference>
<protein>
    <recommendedName>
        <fullName evidence="1">Glycosyl transferase family 25 domain-containing protein</fullName>
    </recommendedName>
</protein>
<dbReference type="CDD" id="cd06532">
    <property type="entry name" value="Glyco_transf_25"/>
    <property type="match status" value="1"/>
</dbReference>
<keyword evidence="3" id="KW-1185">Reference proteome</keyword>
<gene>
    <name evidence="2" type="ORF">BKK47_12095</name>
</gene>
<name>A0A1V3I6F0_9PAST</name>
<dbReference type="AlphaFoldDB" id="A0A1V3I6F0"/>
<dbReference type="STRING" id="1908257.BKK47_12095"/>
<feature type="domain" description="Glycosyl transferase family 25" evidence="1">
    <location>
        <begin position="2"/>
        <end position="183"/>
    </location>
</feature>
<evidence type="ECO:0000313" key="3">
    <source>
        <dbReference type="Proteomes" id="UP000189426"/>
    </source>
</evidence>